<dbReference type="SUPFAM" id="SSF46785">
    <property type="entry name" value="Winged helix' DNA-binding domain"/>
    <property type="match status" value="1"/>
</dbReference>
<reference evidence="5 6" key="1">
    <citation type="submission" date="2019-12" db="EMBL/GenBank/DDBJ databases">
        <authorList>
            <person name="Huq M.A."/>
        </authorList>
    </citation>
    <scope>NUCLEOTIDE SEQUENCE [LARGE SCALE GENOMIC DNA]</scope>
    <source>
        <strain evidence="5 6">MAH-34</strain>
    </source>
</reference>
<evidence type="ECO:0000256" key="1">
    <source>
        <dbReference type="ARBA" id="ARBA00023015"/>
    </source>
</evidence>
<evidence type="ECO:0000256" key="2">
    <source>
        <dbReference type="ARBA" id="ARBA00023125"/>
    </source>
</evidence>
<dbReference type="Gene3D" id="1.10.10.10">
    <property type="entry name" value="Winged helix-like DNA-binding domain superfamily/Winged helix DNA-binding domain"/>
    <property type="match status" value="1"/>
</dbReference>
<keyword evidence="2" id="KW-0238">DNA-binding</keyword>
<dbReference type="SMART" id="SM00347">
    <property type="entry name" value="HTH_MARR"/>
    <property type="match status" value="1"/>
</dbReference>
<evidence type="ECO:0000256" key="3">
    <source>
        <dbReference type="ARBA" id="ARBA00023163"/>
    </source>
</evidence>
<evidence type="ECO:0000259" key="4">
    <source>
        <dbReference type="PROSITE" id="PS50995"/>
    </source>
</evidence>
<accession>A0ABW9UF07</accession>
<evidence type="ECO:0000313" key="5">
    <source>
        <dbReference type="EMBL" id="MVQ37778.1"/>
    </source>
</evidence>
<keyword evidence="6" id="KW-1185">Reference proteome</keyword>
<feature type="domain" description="HTH marR-type" evidence="4">
    <location>
        <begin position="29"/>
        <end position="161"/>
    </location>
</feature>
<dbReference type="Pfam" id="PF01047">
    <property type="entry name" value="MarR"/>
    <property type="match status" value="1"/>
</dbReference>
<dbReference type="InterPro" id="IPR036390">
    <property type="entry name" value="WH_DNA-bd_sf"/>
</dbReference>
<dbReference type="InterPro" id="IPR036388">
    <property type="entry name" value="WH-like_DNA-bd_sf"/>
</dbReference>
<dbReference type="Proteomes" id="UP000467637">
    <property type="component" value="Unassembled WGS sequence"/>
</dbReference>
<evidence type="ECO:0000313" key="6">
    <source>
        <dbReference type="Proteomes" id="UP000467637"/>
    </source>
</evidence>
<organism evidence="5 6">
    <name type="scientific">Paenibacillus anseongense</name>
    <dbReference type="NCBI Taxonomy" id="2682845"/>
    <lineage>
        <taxon>Bacteria</taxon>
        <taxon>Bacillati</taxon>
        <taxon>Bacillota</taxon>
        <taxon>Bacilli</taxon>
        <taxon>Bacillales</taxon>
        <taxon>Paenibacillaceae</taxon>
        <taxon>Paenibacillus</taxon>
    </lineage>
</organism>
<dbReference type="PANTHER" id="PTHR42756:SF1">
    <property type="entry name" value="TRANSCRIPTIONAL REPRESSOR OF EMRAB OPERON"/>
    <property type="match status" value="1"/>
</dbReference>
<keyword evidence="3" id="KW-0804">Transcription</keyword>
<gene>
    <name evidence="5" type="ORF">GON05_24445</name>
</gene>
<protein>
    <submittedName>
        <fullName evidence="5">MarR family transcriptional regulator</fullName>
    </submittedName>
</protein>
<dbReference type="PRINTS" id="PR00598">
    <property type="entry name" value="HTHMARR"/>
</dbReference>
<comment type="caution">
    <text evidence="5">The sequence shown here is derived from an EMBL/GenBank/DDBJ whole genome shotgun (WGS) entry which is preliminary data.</text>
</comment>
<sequence length="165" mass="18946">MFIREVIVYNGNITQATCKGRTNMNATLHGSIGFWLKKNYRNACNYLDQMLEEQGVTNSQLGVLMILWEEEGRTQKDMVHILGIQPASMTFLLRGLEDRGMINRVPDKLDTRINRIYLTDKGSSIKEACLAIVEEGEKMIRQGFSDQEIALMLHWMKRVDSNFQG</sequence>
<dbReference type="PANTHER" id="PTHR42756">
    <property type="entry name" value="TRANSCRIPTIONAL REGULATOR, MARR"/>
    <property type="match status" value="1"/>
</dbReference>
<proteinExistence type="predicted"/>
<dbReference type="PROSITE" id="PS50995">
    <property type="entry name" value="HTH_MARR_2"/>
    <property type="match status" value="1"/>
</dbReference>
<dbReference type="InterPro" id="IPR000835">
    <property type="entry name" value="HTH_MarR-typ"/>
</dbReference>
<keyword evidence="1" id="KW-0805">Transcription regulation</keyword>
<dbReference type="EMBL" id="WSEM01000020">
    <property type="protein sequence ID" value="MVQ37778.1"/>
    <property type="molecule type" value="Genomic_DNA"/>
</dbReference>
<name>A0ABW9UF07_9BACL</name>